<dbReference type="InterPro" id="IPR014729">
    <property type="entry name" value="Rossmann-like_a/b/a_fold"/>
</dbReference>
<comment type="caution">
    <text evidence="2">The sequence shown here is derived from an EMBL/GenBank/DDBJ whole genome shotgun (WGS) entry which is preliminary data.</text>
</comment>
<reference evidence="3" key="1">
    <citation type="submission" date="2012-11" db="EMBL/GenBank/DDBJ databases">
        <authorList>
            <person name="Lucero-Rivera Y.E."/>
            <person name="Tovar-Ramirez D."/>
        </authorList>
    </citation>
    <scope>NUCLEOTIDE SEQUENCE [LARGE SCALE GENOMIC DNA]</scope>
    <source>
        <strain evidence="3">Araruama</strain>
    </source>
</reference>
<protein>
    <recommendedName>
        <fullName evidence="1">Asparagine synthetase domain-containing protein</fullName>
    </recommendedName>
</protein>
<name>A0A1V1P0M3_9BACT</name>
<evidence type="ECO:0000313" key="2">
    <source>
        <dbReference type="EMBL" id="ETR68373.1"/>
    </source>
</evidence>
<sequence length="100" mass="11176">MSGGMDSASVVAMGRTNAQTIQTFSIGFQERSFDESPYSKFLSKYFKTRHYHDILSLEKSQKYAAIINQQTGRAHGRRLLCTHSIALPANTKKSDCGIGW</sequence>
<accession>A0A1V1P0M3</accession>
<dbReference type="GO" id="GO:0004066">
    <property type="term" value="F:asparagine synthase (glutamine-hydrolyzing) activity"/>
    <property type="evidence" value="ECO:0007669"/>
    <property type="project" value="InterPro"/>
</dbReference>
<gene>
    <name evidence="2" type="ORF">OMM_10597</name>
</gene>
<evidence type="ECO:0000259" key="1">
    <source>
        <dbReference type="Pfam" id="PF00733"/>
    </source>
</evidence>
<dbReference type="AlphaFoldDB" id="A0A1V1P0M3"/>
<evidence type="ECO:0000313" key="3">
    <source>
        <dbReference type="Proteomes" id="UP000189670"/>
    </source>
</evidence>
<organism evidence="2 3">
    <name type="scientific">Candidatus Magnetoglobus multicellularis str. Araruama</name>
    <dbReference type="NCBI Taxonomy" id="890399"/>
    <lineage>
        <taxon>Bacteria</taxon>
        <taxon>Pseudomonadati</taxon>
        <taxon>Thermodesulfobacteriota</taxon>
        <taxon>Desulfobacteria</taxon>
        <taxon>Desulfobacterales</taxon>
        <taxon>Desulfobacteraceae</taxon>
        <taxon>Candidatus Magnetoglobus</taxon>
    </lineage>
</organism>
<dbReference type="Proteomes" id="UP000189670">
    <property type="component" value="Unassembled WGS sequence"/>
</dbReference>
<feature type="domain" description="Asparagine synthetase" evidence="1">
    <location>
        <begin position="2"/>
        <end position="55"/>
    </location>
</feature>
<dbReference type="Gene3D" id="3.40.50.620">
    <property type="entry name" value="HUPs"/>
    <property type="match status" value="1"/>
</dbReference>
<dbReference type="EMBL" id="ATBP01000979">
    <property type="protein sequence ID" value="ETR68373.1"/>
    <property type="molecule type" value="Genomic_DNA"/>
</dbReference>
<dbReference type="GO" id="GO:0006529">
    <property type="term" value="P:asparagine biosynthetic process"/>
    <property type="evidence" value="ECO:0007669"/>
    <property type="project" value="InterPro"/>
</dbReference>
<dbReference type="SUPFAM" id="SSF52402">
    <property type="entry name" value="Adenine nucleotide alpha hydrolases-like"/>
    <property type="match status" value="1"/>
</dbReference>
<dbReference type="InterPro" id="IPR001962">
    <property type="entry name" value="Asn_synthase"/>
</dbReference>
<proteinExistence type="predicted"/>
<dbReference type="Pfam" id="PF00733">
    <property type="entry name" value="Asn_synthase"/>
    <property type="match status" value="1"/>
</dbReference>